<dbReference type="EMBL" id="CP136895">
    <property type="protein sequence ID" value="WOL11432.1"/>
    <property type="molecule type" value="Genomic_DNA"/>
</dbReference>
<dbReference type="AlphaFoldDB" id="A0AAQ3KSZ4"/>
<keyword evidence="2" id="KW-1185">Reference proteome</keyword>
<evidence type="ECO:0000313" key="1">
    <source>
        <dbReference type="EMBL" id="WOL11432.1"/>
    </source>
</evidence>
<dbReference type="Proteomes" id="UP001327560">
    <property type="component" value="Chromosome 6"/>
</dbReference>
<accession>A0AAQ3KSZ4</accession>
<gene>
    <name evidence="1" type="ORF">Cni_G20194</name>
</gene>
<reference evidence="1 2" key="1">
    <citation type="submission" date="2023-10" db="EMBL/GenBank/DDBJ databases">
        <title>Chromosome-scale genome assembly provides insights into flower coloration mechanisms of Canna indica.</title>
        <authorList>
            <person name="Li C."/>
        </authorList>
    </citation>
    <scope>NUCLEOTIDE SEQUENCE [LARGE SCALE GENOMIC DNA]</scope>
    <source>
        <tissue evidence="1">Flower</tissue>
    </source>
</reference>
<sequence>MEVLDKKFKNFKVDLKKKYFKIEDSNKVNINRRPKYISRESCIRMVDYWHSSSGRECLSGEFVRVGPNPKDRSCCWLSLCAASSEEEERRSEHEGLGSVHYSDSFVYFPESGRTTAAAREASAGGFLEHEDECCVHYGSCCHIWIASHAVPCHIEGSSLHLV</sequence>
<evidence type="ECO:0000313" key="2">
    <source>
        <dbReference type="Proteomes" id="UP001327560"/>
    </source>
</evidence>
<protein>
    <submittedName>
        <fullName evidence="1">Uncharacterized protein</fullName>
    </submittedName>
</protein>
<proteinExistence type="predicted"/>
<name>A0AAQ3KSZ4_9LILI</name>
<organism evidence="1 2">
    <name type="scientific">Canna indica</name>
    <name type="common">Indian-shot</name>
    <dbReference type="NCBI Taxonomy" id="4628"/>
    <lineage>
        <taxon>Eukaryota</taxon>
        <taxon>Viridiplantae</taxon>
        <taxon>Streptophyta</taxon>
        <taxon>Embryophyta</taxon>
        <taxon>Tracheophyta</taxon>
        <taxon>Spermatophyta</taxon>
        <taxon>Magnoliopsida</taxon>
        <taxon>Liliopsida</taxon>
        <taxon>Zingiberales</taxon>
        <taxon>Cannaceae</taxon>
        <taxon>Canna</taxon>
    </lineage>
</organism>